<gene>
    <name evidence="4" type="ORF">RFI_13935</name>
</gene>
<dbReference type="InterPro" id="IPR001509">
    <property type="entry name" value="Epimerase_deHydtase"/>
</dbReference>
<organism evidence="4 5">
    <name type="scientific">Reticulomyxa filosa</name>
    <dbReference type="NCBI Taxonomy" id="46433"/>
    <lineage>
        <taxon>Eukaryota</taxon>
        <taxon>Sar</taxon>
        <taxon>Rhizaria</taxon>
        <taxon>Retaria</taxon>
        <taxon>Foraminifera</taxon>
        <taxon>Monothalamids</taxon>
        <taxon>Reticulomyxidae</taxon>
        <taxon>Reticulomyxa</taxon>
    </lineage>
</organism>
<name>X6NB50_RETFI</name>
<evidence type="ECO:0000313" key="5">
    <source>
        <dbReference type="Proteomes" id="UP000023152"/>
    </source>
</evidence>
<dbReference type="Gene3D" id="3.40.50.720">
    <property type="entry name" value="NAD(P)-binding Rossmann-like Domain"/>
    <property type="match status" value="1"/>
</dbReference>
<accession>X6NB50</accession>
<feature type="domain" description="NAD-dependent epimerase/dehydratase" evidence="3">
    <location>
        <begin position="11"/>
        <end position="262"/>
    </location>
</feature>
<dbReference type="SUPFAM" id="SSF51735">
    <property type="entry name" value="NAD(P)-binding Rossmann-fold domains"/>
    <property type="match status" value="1"/>
</dbReference>
<evidence type="ECO:0000256" key="1">
    <source>
        <dbReference type="ARBA" id="ARBA00023002"/>
    </source>
</evidence>
<keyword evidence="1" id="KW-0560">Oxidoreductase</keyword>
<dbReference type="OMA" id="HGRYILA"/>
<evidence type="ECO:0000259" key="3">
    <source>
        <dbReference type="Pfam" id="PF01370"/>
    </source>
</evidence>
<comment type="caution">
    <text evidence="4">The sequence shown here is derived from an EMBL/GenBank/DDBJ whole genome shotgun (WGS) entry which is preliminary data.</text>
</comment>
<dbReference type="OrthoDB" id="2735536at2759"/>
<sequence>MSGQTEKKPLVLVTGATGFIAGHVIKQLVERGYRVRGTVRNNGAQDKHKPIYNLSKSKGDIELVECDLSLDKNWDKAVEGCEYVLHTATVRKTYMHAGNKAKEDIIAPVVEGTRRILEACLKSKTVKKFVYTGSGAAMNAFGWNNHPRPRDVIYVSSEVWTDLTKPMVTDYAKSKVLAEQLAFDFVKTHNYPFQVVSICPAHCFGPLLYPRLPNCMLPTVFAFSPVHPISSTHVILCDVRDVALAHVNALTSDKANGNRYLIASDSLWEKDIAK</sequence>
<evidence type="ECO:0000256" key="2">
    <source>
        <dbReference type="ARBA" id="ARBA00023445"/>
    </source>
</evidence>
<comment type="similarity">
    <text evidence="2">Belongs to the NAD(P)-dependent epimerase/dehydratase family. Dihydroflavonol-4-reductase subfamily.</text>
</comment>
<proteinExistence type="inferred from homology"/>
<dbReference type="GO" id="GO:0016616">
    <property type="term" value="F:oxidoreductase activity, acting on the CH-OH group of donors, NAD or NADP as acceptor"/>
    <property type="evidence" value="ECO:0007669"/>
    <property type="project" value="TreeGrafter"/>
</dbReference>
<dbReference type="InterPro" id="IPR050425">
    <property type="entry name" value="NAD(P)_dehydrat-like"/>
</dbReference>
<dbReference type="InterPro" id="IPR036291">
    <property type="entry name" value="NAD(P)-bd_dom_sf"/>
</dbReference>
<dbReference type="PANTHER" id="PTHR10366">
    <property type="entry name" value="NAD DEPENDENT EPIMERASE/DEHYDRATASE"/>
    <property type="match status" value="1"/>
</dbReference>
<dbReference type="AlphaFoldDB" id="X6NB50"/>
<dbReference type="PANTHER" id="PTHR10366:SF564">
    <property type="entry name" value="STEROL-4-ALPHA-CARBOXYLATE 3-DEHYDROGENASE, DECARBOXYLATING"/>
    <property type="match status" value="1"/>
</dbReference>
<dbReference type="Proteomes" id="UP000023152">
    <property type="component" value="Unassembled WGS sequence"/>
</dbReference>
<keyword evidence="5" id="KW-1185">Reference proteome</keyword>
<protein>
    <recommendedName>
        <fullName evidence="3">NAD-dependent epimerase/dehydratase domain-containing protein</fullName>
    </recommendedName>
</protein>
<dbReference type="EMBL" id="ASPP01010087">
    <property type="protein sequence ID" value="ETO23246.1"/>
    <property type="molecule type" value="Genomic_DNA"/>
</dbReference>
<reference evidence="4 5" key="1">
    <citation type="journal article" date="2013" name="Curr. Biol.">
        <title>The Genome of the Foraminiferan Reticulomyxa filosa.</title>
        <authorList>
            <person name="Glockner G."/>
            <person name="Hulsmann N."/>
            <person name="Schleicher M."/>
            <person name="Noegel A.A."/>
            <person name="Eichinger L."/>
            <person name="Gallinger C."/>
            <person name="Pawlowski J."/>
            <person name="Sierra R."/>
            <person name="Euteneuer U."/>
            <person name="Pillet L."/>
            <person name="Moustafa A."/>
            <person name="Platzer M."/>
            <person name="Groth M."/>
            <person name="Szafranski K."/>
            <person name="Schliwa M."/>
        </authorList>
    </citation>
    <scope>NUCLEOTIDE SEQUENCE [LARGE SCALE GENOMIC DNA]</scope>
</reference>
<evidence type="ECO:0000313" key="4">
    <source>
        <dbReference type="EMBL" id="ETO23246.1"/>
    </source>
</evidence>
<feature type="non-terminal residue" evidence="4">
    <location>
        <position position="274"/>
    </location>
</feature>
<dbReference type="Pfam" id="PF01370">
    <property type="entry name" value="Epimerase"/>
    <property type="match status" value="1"/>
</dbReference>